<dbReference type="PROSITE" id="PS00018">
    <property type="entry name" value="EF_HAND_1"/>
    <property type="match status" value="1"/>
</dbReference>
<dbReference type="EMBL" id="KI913114">
    <property type="protein sequence ID" value="ETV88856.1"/>
    <property type="molecule type" value="Genomic_DNA"/>
</dbReference>
<evidence type="ECO:0000256" key="1">
    <source>
        <dbReference type="SAM" id="MobiDB-lite"/>
    </source>
</evidence>
<feature type="region of interest" description="Disordered" evidence="1">
    <location>
        <begin position="396"/>
        <end position="425"/>
    </location>
</feature>
<dbReference type="AlphaFoldDB" id="W4HBB3"/>
<dbReference type="RefSeq" id="XP_009821256.1">
    <property type="nucleotide sequence ID" value="XM_009822954.1"/>
</dbReference>
<dbReference type="InterPro" id="IPR002048">
    <property type="entry name" value="EF_hand_dom"/>
</dbReference>
<proteinExistence type="predicted"/>
<organism evidence="3">
    <name type="scientific">Aphanomyces astaci</name>
    <name type="common">Crayfish plague agent</name>
    <dbReference type="NCBI Taxonomy" id="112090"/>
    <lineage>
        <taxon>Eukaryota</taxon>
        <taxon>Sar</taxon>
        <taxon>Stramenopiles</taxon>
        <taxon>Oomycota</taxon>
        <taxon>Saprolegniomycetes</taxon>
        <taxon>Saprolegniales</taxon>
        <taxon>Verrucalvaceae</taxon>
        <taxon>Aphanomyces</taxon>
    </lineage>
</organism>
<evidence type="ECO:0000313" key="3">
    <source>
        <dbReference type="EMBL" id="ETV88856.1"/>
    </source>
</evidence>
<dbReference type="VEuPathDB" id="FungiDB:H257_00333"/>
<feature type="domain" description="EF-hand" evidence="2">
    <location>
        <begin position="61"/>
        <end position="96"/>
    </location>
</feature>
<dbReference type="InterPro" id="IPR018247">
    <property type="entry name" value="EF_Hand_1_Ca_BS"/>
</dbReference>
<dbReference type="PROSITE" id="PS50222">
    <property type="entry name" value="EF_HAND_2"/>
    <property type="match status" value="1"/>
</dbReference>
<dbReference type="GeneID" id="20802329"/>
<feature type="region of interest" description="Disordered" evidence="1">
    <location>
        <begin position="180"/>
        <end position="221"/>
    </location>
</feature>
<feature type="region of interest" description="Disordered" evidence="1">
    <location>
        <begin position="242"/>
        <end position="270"/>
    </location>
</feature>
<dbReference type="OrthoDB" id="70697at2759"/>
<dbReference type="GO" id="GO:0005509">
    <property type="term" value="F:calcium ion binding"/>
    <property type="evidence" value="ECO:0007669"/>
    <property type="project" value="InterPro"/>
</dbReference>
<protein>
    <recommendedName>
        <fullName evidence="2">EF-hand domain-containing protein</fullName>
    </recommendedName>
</protein>
<name>W4HBB3_APHAT</name>
<dbReference type="STRING" id="112090.W4HBB3"/>
<reference evidence="3" key="1">
    <citation type="submission" date="2013-12" db="EMBL/GenBank/DDBJ databases">
        <title>The Genome Sequence of Aphanomyces astaci APO3.</title>
        <authorList>
            <consortium name="The Broad Institute Genomics Platform"/>
            <person name="Russ C."/>
            <person name="Tyler B."/>
            <person name="van West P."/>
            <person name="Dieguez-Uribeondo J."/>
            <person name="Young S.K."/>
            <person name="Zeng Q."/>
            <person name="Gargeya S."/>
            <person name="Fitzgerald M."/>
            <person name="Abouelleil A."/>
            <person name="Alvarado L."/>
            <person name="Chapman S.B."/>
            <person name="Gainer-Dewar J."/>
            <person name="Goldberg J."/>
            <person name="Griggs A."/>
            <person name="Gujja S."/>
            <person name="Hansen M."/>
            <person name="Howarth C."/>
            <person name="Imamovic A."/>
            <person name="Ireland A."/>
            <person name="Larimer J."/>
            <person name="McCowan C."/>
            <person name="Murphy C."/>
            <person name="Pearson M."/>
            <person name="Poon T.W."/>
            <person name="Priest M."/>
            <person name="Roberts A."/>
            <person name="Saif S."/>
            <person name="Shea T."/>
            <person name="Sykes S."/>
            <person name="Wortman J."/>
            <person name="Nusbaum C."/>
            <person name="Birren B."/>
        </authorList>
    </citation>
    <scope>NUCLEOTIDE SEQUENCE [LARGE SCALE GENOMIC DNA]</scope>
    <source>
        <strain evidence="3">APO3</strain>
    </source>
</reference>
<gene>
    <name evidence="3" type="ORF">H257_00333</name>
</gene>
<accession>W4HBB3</accession>
<evidence type="ECO:0000259" key="2">
    <source>
        <dbReference type="PROSITE" id="PS50222"/>
    </source>
</evidence>
<sequence length="462" mass="51628">MAHTQTTPKDGSKAHTKNSMFSLIHTIGLSDSTNPAAEVSEEAADGNEMETNMKDPALMQILDKWWASCLVLLDSDGNGTLERNEYVNLYKRLIYGTSCIYGEKAVLDQHIDDLIEEDWKRDSGGLLSMDKTRLCVSIYELAETWAKGEAVQTFVDFLTELHEHVFVSYKEEYLSQRKPSKKTPVLSKAKSTIKPKTPEPVKPTPATAVRNSKPRKTKAKIPSITSVETASLEAPPITQSPALISSFSPVEPPPPTIDQPPSPEKAPQEGDDMAYYSFEARFQLQERIEACQRQLQPIGHIAEIAWLRCTVREEQLHAQATSHQQPPLPQHHPSLAPYRVTAAAITAMGEHVCIKLQKCLLHAEKSRVDDLILLVEDVERDVQSFIDAVTDVATSSCTSSHATTKQQQTRRHPTKNPPTHPNHHDLCFGNRNVSFDLPSMKTYAQQVAPSYAAYKQEKKNTR</sequence>
<feature type="compositionally biased region" description="Pro residues" evidence="1">
    <location>
        <begin position="250"/>
        <end position="264"/>
    </location>
</feature>